<organism evidence="1 2">
    <name type="scientific">Chamaesiphon polymorphus CCALA 037</name>
    <dbReference type="NCBI Taxonomy" id="2107692"/>
    <lineage>
        <taxon>Bacteria</taxon>
        <taxon>Bacillati</taxon>
        <taxon>Cyanobacteriota</taxon>
        <taxon>Cyanophyceae</taxon>
        <taxon>Gomontiellales</taxon>
        <taxon>Chamaesiphonaceae</taxon>
        <taxon>Chamaesiphon</taxon>
    </lineage>
</organism>
<dbReference type="Proteomes" id="UP000238937">
    <property type="component" value="Unassembled WGS sequence"/>
</dbReference>
<evidence type="ECO:0000313" key="2">
    <source>
        <dbReference type="Proteomes" id="UP000238937"/>
    </source>
</evidence>
<evidence type="ECO:0000313" key="1">
    <source>
        <dbReference type="EMBL" id="PSB54455.1"/>
    </source>
</evidence>
<dbReference type="AlphaFoldDB" id="A0A2T1GB78"/>
<protein>
    <submittedName>
        <fullName evidence="1">PhoD-like phosphatase</fullName>
    </submittedName>
</protein>
<proteinExistence type="predicted"/>
<feature type="non-terminal residue" evidence="1">
    <location>
        <position position="1"/>
    </location>
</feature>
<keyword evidence="2" id="KW-1185">Reference proteome</keyword>
<dbReference type="EMBL" id="PVWO01000258">
    <property type="protein sequence ID" value="PSB54455.1"/>
    <property type="molecule type" value="Genomic_DNA"/>
</dbReference>
<accession>A0A2T1GB78</accession>
<reference evidence="1 2" key="1">
    <citation type="submission" date="2018-03" db="EMBL/GenBank/DDBJ databases">
        <title>The ancient ancestry and fast evolution of plastids.</title>
        <authorList>
            <person name="Moore K.R."/>
            <person name="Magnabosco C."/>
            <person name="Momper L."/>
            <person name="Gold D.A."/>
            <person name="Bosak T."/>
            <person name="Fournier G.P."/>
        </authorList>
    </citation>
    <scope>NUCLEOTIDE SEQUENCE [LARGE SCALE GENOMIC DNA]</scope>
    <source>
        <strain evidence="1 2">CCALA 037</strain>
    </source>
</reference>
<name>A0A2T1GB78_9CYAN</name>
<comment type="caution">
    <text evidence="1">The sequence shown here is derived from an EMBL/GenBank/DDBJ whole genome shotgun (WGS) entry which is preliminary data.</text>
</comment>
<gene>
    <name evidence="1" type="ORF">C7B77_18140</name>
</gene>
<sequence>LRGSGFVVETDESSLEPQYQSSVLVQLTASALRNEEPITKLLHTRLKDWLFPEKIRYSIGQNRPPEMLPFRSRLSRRDRQTPHDWECVLEWIPRQRTVGASFEIAARKERGGRGESNVGSSQLSRVDRDRVSGVPARSTAGSFQLKPYLQRLMWWKSRWFQDGREVVGLNNLAVVQWQSQTIVQDLYWRAPWLPNQIVYSRFVATLDRDRR</sequence>